<reference evidence="1 2" key="1">
    <citation type="journal article" date="2014" name="PLoS ONE">
        <title>Grimontia indica AK16(T), sp. nov., Isolated from a Seawater Sample Reports the Presence of Pathogenic Genes Similar to Vibrio Genus.</title>
        <authorList>
            <person name="Singh A."/>
            <person name="Vaidya B."/>
            <person name="Khatri I."/>
            <person name="Srinivas T.N."/>
            <person name="Subramanian S."/>
            <person name="Korpole S."/>
            <person name="Pinnaka A.K."/>
        </authorList>
    </citation>
    <scope>NUCLEOTIDE SEQUENCE [LARGE SCALE GENOMIC DNA]</scope>
    <source>
        <strain evidence="1 2">AK16</strain>
    </source>
</reference>
<gene>
    <name evidence="1" type="ORF">D515_04856</name>
</gene>
<accession>R1ITT4</accession>
<sequence>MACDVSTIFCTANTVLCVFAVDNPTSVSAVKAGGVAGCFYRFIFSESQSKSSFG</sequence>
<dbReference type="Proteomes" id="UP000011223">
    <property type="component" value="Unassembled WGS sequence"/>
</dbReference>
<proteinExistence type="predicted"/>
<comment type="caution">
    <text evidence="1">The sequence shown here is derived from an EMBL/GenBank/DDBJ whole genome shotgun (WGS) entry which is preliminary data.</text>
</comment>
<protein>
    <submittedName>
        <fullName evidence="1">Uncharacterized protein</fullName>
    </submittedName>
</protein>
<keyword evidence="2" id="KW-1185">Reference proteome</keyword>
<evidence type="ECO:0000313" key="1">
    <source>
        <dbReference type="EMBL" id="EOD80877.1"/>
    </source>
</evidence>
<dbReference type="EMBL" id="ANFM02000009">
    <property type="protein sequence ID" value="EOD80877.1"/>
    <property type="molecule type" value="Genomic_DNA"/>
</dbReference>
<dbReference type="AlphaFoldDB" id="R1ITT4"/>
<evidence type="ECO:0000313" key="2">
    <source>
        <dbReference type="Proteomes" id="UP000011223"/>
    </source>
</evidence>
<organism evidence="1 2">
    <name type="scientific">Grimontia indica</name>
    <dbReference type="NCBI Taxonomy" id="1056512"/>
    <lineage>
        <taxon>Bacteria</taxon>
        <taxon>Pseudomonadati</taxon>
        <taxon>Pseudomonadota</taxon>
        <taxon>Gammaproteobacteria</taxon>
        <taxon>Vibrionales</taxon>
        <taxon>Vibrionaceae</taxon>
        <taxon>Grimontia</taxon>
    </lineage>
</organism>
<name>R1ITT4_9GAMM</name>